<keyword evidence="1" id="KW-0812">Transmembrane</keyword>
<dbReference type="Proteomes" id="UP001333818">
    <property type="component" value="Unassembled WGS sequence"/>
</dbReference>
<sequence length="221" mass="24924">MDVKFKINKIHSLIAPTTAMVLALFIPSWGIGSVSFRNINAADALPGQTPEQVADWIKVHPALKPQRGERLLIRKSDTAARRFQFQASVLLPGLAELPGDANTIRSEQISFFDIINGVTRSRLEEALRSIYGAEVMRDFSKAKVTYAYPTADMVKRSRVENSRPLIAALRGELRLGEKFAYWIEILHNDTGRANSGQITVFDRQNLSKLEEELRKREFTLP</sequence>
<accession>A0AAW9PZH6</accession>
<feature type="transmembrane region" description="Helical" evidence="1">
    <location>
        <begin position="12"/>
        <end position="31"/>
    </location>
</feature>
<organism evidence="2 3">
    <name type="scientific">Tumidithrix elongata BACA0141</name>
    <dbReference type="NCBI Taxonomy" id="2716417"/>
    <lineage>
        <taxon>Bacteria</taxon>
        <taxon>Bacillati</taxon>
        <taxon>Cyanobacteriota</taxon>
        <taxon>Cyanophyceae</taxon>
        <taxon>Pseudanabaenales</taxon>
        <taxon>Pseudanabaenaceae</taxon>
        <taxon>Tumidithrix</taxon>
        <taxon>Tumidithrix elongata</taxon>
    </lineage>
</organism>
<reference evidence="2" key="1">
    <citation type="submission" date="2024-01" db="EMBL/GenBank/DDBJ databases">
        <title>Bank of Algae and Cyanobacteria of the Azores (BACA) strain genomes.</title>
        <authorList>
            <person name="Luz R."/>
            <person name="Cordeiro R."/>
            <person name="Fonseca A."/>
            <person name="Goncalves V."/>
        </authorList>
    </citation>
    <scope>NUCLEOTIDE SEQUENCE</scope>
    <source>
        <strain evidence="2">BACA0141</strain>
    </source>
</reference>
<evidence type="ECO:0000256" key="1">
    <source>
        <dbReference type="SAM" id="Phobius"/>
    </source>
</evidence>
<keyword evidence="1" id="KW-1133">Transmembrane helix</keyword>
<dbReference type="AlphaFoldDB" id="A0AAW9PZH6"/>
<gene>
    <name evidence="2" type="ORF">V2H45_04605</name>
</gene>
<dbReference type="EMBL" id="JAZBJZ010000011">
    <property type="protein sequence ID" value="MEE3716026.1"/>
    <property type="molecule type" value="Genomic_DNA"/>
</dbReference>
<keyword evidence="1" id="KW-0472">Membrane</keyword>
<proteinExistence type="predicted"/>
<comment type="caution">
    <text evidence="2">The sequence shown here is derived from an EMBL/GenBank/DDBJ whole genome shotgun (WGS) entry which is preliminary data.</text>
</comment>
<protein>
    <submittedName>
        <fullName evidence="2">Uncharacterized protein</fullName>
    </submittedName>
</protein>
<name>A0AAW9PZH6_9CYAN</name>
<evidence type="ECO:0000313" key="2">
    <source>
        <dbReference type="EMBL" id="MEE3716026.1"/>
    </source>
</evidence>
<evidence type="ECO:0000313" key="3">
    <source>
        <dbReference type="Proteomes" id="UP001333818"/>
    </source>
</evidence>
<keyword evidence="3" id="KW-1185">Reference proteome</keyword>